<comment type="caution">
    <text evidence="2">The sequence shown here is derived from an EMBL/GenBank/DDBJ whole genome shotgun (WGS) entry which is preliminary data.</text>
</comment>
<protein>
    <submittedName>
        <fullName evidence="2">Uncharacterized protein</fullName>
    </submittedName>
</protein>
<evidence type="ECO:0000313" key="2">
    <source>
        <dbReference type="EMBL" id="OIQ78575.1"/>
    </source>
</evidence>
<reference evidence="2" key="1">
    <citation type="submission" date="2016-10" db="EMBL/GenBank/DDBJ databases">
        <title>Sequence of Gallionella enrichment culture.</title>
        <authorList>
            <person name="Poehlein A."/>
            <person name="Muehling M."/>
            <person name="Daniel R."/>
        </authorList>
    </citation>
    <scope>NUCLEOTIDE SEQUENCE</scope>
</reference>
<feature type="region of interest" description="Disordered" evidence="1">
    <location>
        <begin position="1"/>
        <end position="56"/>
    </location>
</feature>
<name>A0A1J5QF02_9ZZZZ</name>
<dbReference type="EMBL" id="MLJW01001376">
    <property type="protein sequence ID" value="OIQ78575.1"/>
    <property type="molecule type" value="Genomic_DNA"/>
</dbReference>
<dbReference type="AlphaFoldDB" id="A0A1J5QF02"/>
<evidence type="ECO:0000256" key="1">
    <source>
        <dbReference type="SAM" id="MobiDB-lite"/>
    </source>
</evidence>
<accession>A0A1J5QF02</accession>
<proteinExistence type="predicted"/>
<organism evidence="2">
    <name type="scientific">mine drainage metagenome</name>
    <dbReference type="NCBI Taxonomy" id="410659"/>
    <lineage>
        <taxon>unclassified sequences</taxon>
        <taxon>metagenomes</taxon>
        <taxon>ecological metagenomes</taxon>
    </lineage>
</organism>
<sequence>MGDASQGKTQIRGLIRRGGDDLGTGINESTMRGDDFVGRLNQDGGGPKIARQVVAS</sequence>
<gene>
    <name evidence="2" type="ORF">GALL_397220</name>
</gene>